<keyword evidence="12 15" id="KW-0472">Membrane</keyword>
<dbReference type="GO" id="GO:0009240">
    <property type="term" value="P:isopentenyl diphosphate biosynthetic process"/>
    <property type="evidence" value="ECO:0007669"/>
    <property type="project" value="TreeGrafter"/>
</dbReference>
<protein>
    <recommendedName>
        <fullName evidence="7">isopentenyl-diphosphate Delta-isomerase</fullName>
        <ecNumber evidence="7">5.3.3.2</ecNumber>
    </recommendedName>
</protein>
<evidence type="ECO:0000256" key="8">
    <source>
        <dbReference type="ARBA" id="ARBA00022692"/>
    </source>
</evidence>
<dbReference type="InterPro" id="IPR015797">
    <property type="entry name" value="NUDIX_hydrolase-like_dom_sf"/>
</dbReference>
<keyword evidence="10" id="KW-0735">Signal-anchor</keyword>
<comment type="similarity">
    <text evidence="6">Belongs to the SPCS3 family.</text>
</comment>
<evidence type="ECO:0000256" key="10">
    <source>
        <dbReference type="ARBA" id="ARBA00022968"/>
    </source>
</evidence>
<evidence type="ECO:0000256" key="13">
    <source>
        <dbReference type="ARBA" id="ARBA00023229"/>
    </source>
</evidence>
<dbReference type="SUPFAM" id="SSF55811">
    <property type="entry name" value="Nudix"/>
    <property type="match status" value="1"/>
</dbReference>
<dbReference type="NCBIfam" id="TIGR02150">
    <property type="entry name" value="IPP_isom_1"/>
    <property type="match status" value="1"/>
</dbReference>
<dbReference type="InterPro" id="IPR007653">
    <property type="entry name" value="SPC3"/>
</dbReference>
<dbReference type="EC" id="5.3.3.2" evidence="7"/>
<accession>A0A915M5M2</accession>
<evidence type="ECO:0000256" key="3">
    <source>
        <dbReference type="ARBA" id="ARBA00004648"/>
    </source>
</evidence>
<sequence length="503" mass="57624">MSTAVSTDSVDPIQEQYLTENCIQVDRNDEIIGPVSKRECHMNPLLHRAFSVFIFDKERRMLLQKRSSTKITFPLVWTNSCCSHPLFGIEQNGVDGVKIAAKRKLLHELGIDTVNVGDMEVMGRFIYLARSDSIWVEHELDYAIIVTNFDATFKPNPEEVSEVRFVTPDELNEMFIGGKELFSPWFSLFYKFHWLKTWWEKLDDLKSVRESDDMHSIWSRGNTIFAFTLTVLSAVTLMAFLTSMFAVKSVKVEISAANPRIRSMSDYTNEEGKSDLAMVSLNIHADMSPIFNWNVKQLFIFLVAEYSTMKNVINQVVLWDKIVKRPDSQVILEESIHPKYYFLDDGSNLLSHQNVTLILKWNIVPNAGRLEDSQGDGQFILKFPSNYVSGRSVPLMNCCKPGTEEDSELDTCICCDDVRQFVLDSLSLEELPLEIQVSNNPGRYLCAYIFYCSLFATRGRSLFVHIPPFDDECTAELLILVLKQILIAIYKLYLNQNVNVQSV</sequence>
<evidence type="ECO:0000256" key="14">
    <source>
        <dbReference type="ARBA" id="ARBA00023235"/>
    </source>
</evidence>
<keyword evidence="17" id="KW-1185">Reference proteome</keyword>
<keyword evidence="9" id="KW-0256">Endoplasmic reticulum</keyword>
<evidence type="ECO:0000313" key="18">
    <source>
        <dbReference type="WBParaSite" id="scaffold2816_cov248.g5475"/>
    </source>
</evidence>
<comment type="similarity">
    <text evidence="5">Belongs to the IPP isomerase type 1 family.</text>
</comment>
<comment type="pathway">
    <text evidence="4">Isoprenoid biosynthesis; dimethylallyl diphosphate biosynthesis; dimethylallyl diphosphate from isopentenyl diphosphate: step 1/1.</text>
</comment>
<dbReference type="InterPro" id="IPR011876">
    <property type="entry name" value="IsopentenylPP_isomerase_typ1"/>
</dbReference>
<evidence type="ECO:0000256" key="11">
    <source>
        <dbReference type="ARBA" id="ARBA00022989"/>
    </source>
</evidence>
<dbReference type="PANTHER" id="PTHR10885:SF0">
    <property type="entry name" value="ISOPENTENYL-DIPHOSPHATE DELTA-ISOMERASE"/>
    <property type="match status" value="1"/>
</dbReference>
<dbReference type="Gene3D" id="3.90.79.10">
    <property type="entry name" value="Nucleoside Triphosphate Pyrophosphohydrolase"/>
    <property type="match status" value="1"/>
</dbReference>
<dbReference type="PROSITE" id="PS51462">
    <property type="entry name" value="NUDIX"/>
    <property type="match status" value="1"/>
</dbReference>
<evidence type="ECO:0000256" key="7">
    <source>
        <dbReference type="ARBA" id="ARBA00012057"/>
    </source>
</evidence>
<keyword evidence="13" id="KW-0414">Isoprene biosynthesis</keyword>
<evidence type="ECO:0000256" key="15">
    <source>
        <dbReference type="SAM" id="Phobius"/>
    </source>
</evidence>
<proteinExistence type="inferred from homology"/>
<dbReference type="Proteomes" id="UP000887561">
    <property type="component" value="Unplaced"/>
</dbReference>
<evidence type="ECO:0000313" key="17">
    <source>
        <dbReference type="Proteomes" id="UP000887561"/>
    </source>
</evidence>
<dbReference type="GO" id="GO:0005787">
    <property type="term" value="C:signal peptidase complex"/>
    <property type="evidence" value="ECO:0007669"/>
    <property type="project" value="InterPro"/>
</dbReference>
<dbReference type="GO" id="GO:0006465">
    <property type="term" value="P:signal peptide processing"/>
    <property type="evidence" value="ECO:0007669"/>
    <property type="project" value="InterPro"/>
</dbReference>
<dbReference type="Pfam" id="PF00293">
    <property type="entry name" value="NUDIX"/>
    <property type="match status" value="1"/>
</dbReference>
<evidence type="ECO:0000256" key="6">
    <source>
        <dbReference type="ARBA" id="ARBA00009289"/>
    </source>
</evidence>
<name>A0A915M5M2_MELJA</name>
<evidence type="ECO:0000256" key="4">
    <source>
        <dbReference type="ARBA" id="ARBA00004826"/>
    </source>
</evidence>
<feature type="domain" description="Nudix hydrolase" evidence="16">
    <location>
        <begin position="45"/>
        <end position="188"/>
    </location>
</feature>
<dbReference type="Gene3D" id="3.40.630.20">
    <property type="entry name" value="Peptidase C15, pyroglutamyl peptidase I-like"/>
    <property type="match status" value="1"/>
</dbReference>
<comment type="function">
    <text evidence="2">Catalyzes the 1,3-allylic rearrangement of the homoallylic substrate isopentenyl (IPP) to its highly electrophilic allylic isomer, dimethylallyl diphosphate (DMAPP).</text>
</comment>
<evidence type="ECO:0000256" key="2">
    <source>
        <dbReference type="ARBA" id="ARBA00003951"/>
    </source>
</evidence>
<feature type="transmembrane region" description="Helical" evidence="15">
    <location>
        <begin position="224"/>
        <end position="247"/>
    </location>
</feature>
<dbReference type="InterPro" id="IPR036440">
    <property type="entry name" value="Peptidase_C15-like_sf"/>
</dbReference>
<dbReference type="GO" id="GO:0004452">
    <property type="term" value="F:isopentenyl-diphosphate delta-isomerase activity"/>
    <property type="evidence" value="ECO:0007669"/>
    <property type="project" value="UniProtKB-EC"/>
</dbReference>
<evidence type="ECO:0000256" key="1">
    <source>
        <dbReference type="ARBA" id="ARBA00000374"/>
    </source>
</evidence>
<comment type="catalytic activity">
    <reaction evidence="1">
        <text>isopentenyl diphosphate = dimethylallyl diphosphate</text>
        <dbReference type="Rhea" id="RHEA:23284"/>
        <dbReference type="ChEBI" id="CHEBI:57623"/>
        <dbReference type="ChEBI" id="CHEBI:128769"/>
        <dbReference type="EC" id="5.3.3.2"/>
    </reaction>
</comment>
<dbReference type="InterPro" id="IPR000086">
    <property type="entry name" value="NUDIX_hydrolase_dom"/>
</dbReference>
<dbReference type="WBParaSite" id="scaffold2816_cov248.g5475">
    <property type="protein sequence ID" value="scaffold2816_cov248.g5475"/>
    <property type="gene ID" value="scaffold2816_cov248.g5475"/>
</dbReference>
<evidence type="ECO:0000256" key="9">
    <source>
        <dbReference type="ARBA" id="ARBA00022824"/>
    </source>
</evidence>
<organism evidence="17 18">
    <name type="scientific">Meloidogyne javanica</name>
    <name type="common">Root-knot nematode worm</name>
    <dbReference type="NCBI Taxonomy" id="6303"/>
    <lineage>
        <taxon>Eukaryota</taxon>
        <taxon>Metazoa</taxon>
        <taxon>Ecdysozoa</taxon>
        <taxon>Nematoda</taxon>
        <taxon>Chromadorea</taxon>
        <taxon>Rhabditida</taxon>
        <taxon>Tylenchina</taxon>
        <taxon>Tylenchomorpha</taxon>
        <taxon>Tylenchoidea</taxon>
        <taxon>Meloidogynidae</taxon>
        <taxon>Meloidogyninae</taxon>
        <taxon>Meloidogyne</taxon>
        <taxon>Meloidogyne incognita group</taxon>
    </lineage>
</organism>
<dbReference type="Pfam" id="PF04573">
    <property type="entry name" value="SPC22"/>
    <property type="match status" value="1"/>
</dbReference>
<evidence type="ECO:0000256" key="5">
    <source>
        <dbReference type="ARBA" id="ARBA00007579"/>
    </source>
</evidence>
<keyword evidence="8 15" id="KW-0812">Transmembrane</keyword>
<dbReference type="PANTHER" id="PTHR10885">
    <property type="entry name" value="ISOPENTENYL-DIPHOSPHATE DELTA-ISOMERASE"/>
    <property type="match status" value="1"/>
</dbReference>
<evidence type="ECO:0000259" key="16">
    <source>
        <dbReference type="PROSITE" id="PS51462"/>
    </source>
</evidence>
<dbReference type="SUPFAM" id="SSF53182">
    <property type="entry name" value="Pyrrolidone carboxyl peptidase (pyroglutamate aminopeptidase)"/>
    <property type="match status" value="1"/>
</dbReference>
<keyword evidence="14" id="KW-0413">Isomerase</keyword>
<dbReference type="AlphaFoldDB" id="A0A915M5M2"/>
<keyword evidence="11 15" id="KW-1133">Transmembrane helix</keyword>
<evidence type="ECO:0000256" key="12">
    <source>
        <dbReference type="ARBA" id="ARBA00023136"/>
    </source>
</evidence>
<comment type="subcellular location">
    <subcellularLocation>
        <location evidence="3">Endoplasmic reticulum membrane</location>
        <topology evidence="3">Single-pass type II membrane protein</topology>
    </subcellularLocation>
</comment>
<reference evidence="18" key="1">
    <citation type="submission" date="2022-11" db="UniProtKB">
        <authorList>
            <consortium name="WormBaseParasite"/>
        </authorList>
    </citation>
    <scope>IDENTIFICATION</scope>
</reference>
<dbReference type="CDD" id="cd02885">
    <property type="entry name" value="NUDIX_IPP_Isomerase"/>
    <property type="match status" value="1"/>
</dbReference>